<dbReference type="InterPro" id="IPR050194">
    <property type="entry name" value="Glycosyltransferase_grp1"/>
</dbReference>
<dbReference type="SUPFAM" id="SSF53756">
    <property type="entry name" value="UDP-Glycosyltransferase/glycogen phosphorylase"/>
    <property type="match status" value="1"/>
</dbReference>
<feature type="domain" description="Glycosyltransferase subfamily 4-like N-terminal" evidence="2">
    <location>
        <begin position="9"/>
        <end position="209"/>
    </location>
</feature>
<dbReference type="Pfam" id="PF00534">
    <property type="entry name" value="Glycos_transf_1"/>
    <property type="match status" value="1"/>
</dbReference>
<sequence length="408" mass="46974">MYQTSFTKGQELVAQKLARELARQGCESYLVTSPYHDNDPIIEPKVLAKSVKGYVWTGEEEKFGTPVIRVDGYISTWPPRRIMFRDFVSILRRLYDELEYDVIITHSTLWNGPEDAAKFSLWAKTLKNTGLIKKRVIFCHMSHYQPPDPLHYTIVERSYRESWNRLVFPQIFKTADLLLCTTPIEGDEMIRLGATPEQVHIFPGGVDTEYMDNVKDMREQLYEKLNIEEDRRLVSYVGTVEARKNPLAVVRTAKLLQDNEGLKFVIAGAPGNQHADVVRESRYLKNLIYVGRLEDDEKVNLMRMSYLNIIMSRMEALGLTQLEFMYCGVPVVTSAVGGQKWVVRHEVDGLHVNGPDDYRGAAEAITRLAEDDGLWERMSVNAHERASRFSLKKLTKELIAKLENLRRK</sequence>
<dbReference type="Proteomes" id="UP000608579">
    <property type="component" value="Unassembled WGS sequence"/>
</dbReference>
<protein>
    <submittedName>
        <fullName evidence="3">Glycosyltransferase family 1 protein</fullName>
    </submittedName>
</protein>
<dbReference type="GO" id="GO:0016757">
    <property type="term" value="F:glycosyltransferase activity"/>
    <property type="evidence" value="ECO:0007669"/>
    <property type="project" value="InterPro"/>
</dbReference>
<reference evidence="3" key="1">
    <citation type="journal article" date="2020" name="ISME J.">
        <title>Gammaproteobacteria mediating utilization of methyl-, sulfur- and petroleum organic compounds in deep ocean hydrothermal plumes.</title>
        <authorList>
            <person name="Zhou Z."/>
            <person name="Liu Y."/>
            <person name="Pan J."/>
            <person name="Cron B.R."/>
            <person name="Toner B.M."/>
            <person name="Anantharaman K."/>
            <person name="Breier J.A."/>
            <person name="Dick G.J."/>
            <person name="Li M."/>
        </authorList>
    </citation>
    <scope>NUCLEOTIDE SEQUENCE</scope>
    <source>
        <strain evidence="3">SZUA-1515</strain>
    </source>
</reference>
<dbReference type="InterPro" id="IPR028098">
    <property type="entry name" value="Glyco_trans_4-like_N"/>
</dbReference>
<evidence type="ECO:0000313" key="4">
    <source>
        <dbReference type="Proteomes" id="UP000608579"/>
    </source>
</evidence>
<proteinExistence type="predicted"/>
<dbReference type="EMBL" id="DQVM01000101">
    <property type="protein sequence ID" value="HIQ29946.1"/>
    <property type="molecule type" value="Genomic_DNA"/>
</dbReference>
<gene>
    <name evidence="3" type="ORF">EYH45_05215</name>
</gene>
<accession>A0A832ZWV0</accession>
<dbReference type="AlphaFoldDB" id="A0A832ZWV0"/>
<dbReference type="Gene3D" id="3.40.50.2000">
    <property type="entry name" value="Glycogen Phosphorylase B"/>
    <property type="match status" value="2"/>
</dbReference>
<keyword evidence="3" id="KW-0808">Transferase</keyword>
<dbReference type="Pfam" id="PF13439">
    <property type="entry name" value="Glyco_transf_4"/>
    <property type="match status" value="1"/>
</dbReference>
<dbReference type="InterPro" id="IPR001296">
    <property type="entry name" value="Glyco_trans_1"/>
</dbReference>
<dbReference type="PANTHER" id="PTHR45947">
    <property type="entry name" value="SULFOQUINOVOSYL TRANSFERASE SQD2"/>
    <property type="match status" value="1"/>
</dbReference>
<feature type="domain" description="Glycosyl transferase family 1" evidence="1">
    <location>
        <begin position="218"/>
        <end position="384"/>
    </location>
</feature>
<evidence type="ECO:0000313" key="3">
    <source>
        <dbReference type="EMBL" id="HIQ29946.1"/>
    </source>
</evidence>
<evidence type="ECO:0000259" key="2">
    <source>
        <dbReference type="Pfam" id="PF13439"/>
    </source>
</evidence>
<evidence type="ECO:0000259" key="1">
    <source>
        <dbReference type="Pfam" id="PF00534"/>
    </source>
</evidence>
<name>A0A832ZWV0_CALS0</name>
<dbReference type="CDD" id="cd03801">
    <property type="entry name" value="GT4_PimA-like"/>
    <property type="match status" value="1"/>
</dbReference>
<dbReference type="PANTHER" id="PTHR45947:SF3">
    <property type="entry name" value="SULFOQUINOVOSYL TRANSFERASE SQD2"/>
    <property type="match status" value="1"/>
</dbReference>
<organism evidence="3 4">
    <name type="scientific">Caldiarchaeum subterraneum</name>
    <dbReference type="NCBI Taxonomy" id="311458"/>
    <lineage>
        <taxon>Archaea</taxon>
        <taxon>Nitrososphaerota</taxon>
        <taxon>Candidatus Caldarchaeales</taxon>
        <taxon>Candidatus Caldarchaeaceae</taxon>
        <taxon>Candidatus Caldarchaeum</taxon>
    </lineage>
</organism>
<comment type="caution">
    <text evidence="3">The sequence shown here is derived from an EMBL/GenBank/DDBJ whole genome shotgun (WGS) entry which is preliminary data.</text>
</comment>